<evidence type="ECO:0000313" key="3">
    <source>
        <dbReference type="Proteomes" id="UP001472677"/>
    </source>
</evidence>
<dbReference type="EMBL" id="JBBPBM010000001">
    <property type="protein sequence ID" value="KAK8600724.1"/>
    <property type="molecule type" value="Genomic_DNA"/>
</dbReference>
<accession>A0ABR2GEI7</accession>
<feature type="chain" id="PRO_5046616950" description="Secreted protein" evidence="1">
    <location>
        <begin position="20"/>
        <end position="77"/>
    </location>
</feature>
<organism evidence="2 3">
    <name type="scientific">Hibiscus sabdariffa</name>
    <name type="common">roselle</name>
    <dbReference type="NCBI Taxonomy" id="183260"/>
    <lineage>
        <taxon>Eukaryota</taxon>
        <taxon>Viridiplantae</taxon>
        <taxon>Streptophyta</taxon>
        <taxon>Embryophyta</taxon>
        <taxon>Tracheophyta</taxon>
        <taxon>Spermatophyta</taxon>
        <taxon>Magnoliopsida</taxon>
        <taxon>eudicotyledons</taxon>
        <taxon>Gunneridae</taxon>
        <taxon>Pentapetalae</taxon>
        <taxon>rosids</taxon>
        <taxon>malvids</taxon>
        <taxon>Malvales</taxon>
        <taxon>Malvaceae</taxon>
        <taxon>Malvoideae</taxon>
        <taxon>Hibiscus</taxon>
    </lineage>
</organism>
<evidence type="ECO:0008006" key="4">
    <source>
        <dbReference type="Google" id="ProtNLM"/>
    </source>
</evidence>
<reference evidence="2 3" key="1">
    <citation type="journal article" date="2024" name="G3 (Bethesda)">
        <title>Genome assembly of Hibiscus sabdariffa L. provides insights into metabolisms of medicinal natural products.</title>
        <authorList>
            <person name="Kim T."/>
        </authorList>
    </citation>
    <scope>NUCLEOTIDE SEQUENCE [LARGE SCALE GENOMIC DNA]</scope>
    <source>
        <strain evidence="2">TK-2024</strain>
        <tissue evidence="2">Old leaves</tissue>
    </source>
</reference>
<keyword evidence="1" id="KW-0732">Signal</keyword>
<evidence type="ECO:0000313" key="2">
    <source>
        <dbReference type="EMBL" id="KAK8600724.1"/>
    </source>
</evidence>
<proteinExistence type="predicted"/>
<keyword evidence="3" id="KW-1185">Reference proteome</keyword>
<comment type="caution">
    <text evidence="2">The sequence shown here is derived from an EMBL/GenBank/DDBJ whole genome shotgun (WGS) entry which is preliminary data.</text>
</comment>
<feature type="signal peptide" evidence="1">
    <location>
        <begin position="1"/>
        <end position="19"/>
    </location>
</feature>
<protein>
    <recommendedName>
        <fullName evidence="4">Secreted protein</fullName>
    </recommendedName>
</protein>
<sequence>MRLPFFWQWLRWWCEPVVCLLPPGAIGGYGNTDFMGLAPLAYLPRCAPISLRLCVRLCGHCVAEFWTAAVRPPGPFG</sequence>
<dbReference type="Proteomes" id="UP001472677">
    <property type="component" value="Unassembled WGS sequence"/>
</dbReference>
<gene>
    <name evidence="2" type="ORF">V6N12_050575</name>
</gene>
<evidence type="ECO:0000256" key="1">
    <source>
        <dbReference type="SAM" id="SignalP"/>
    </source>
</evidence>
<name>A0ABR2GEI7_9ROSI</name>